<dbReference type="Proteomes" id="UP000005326">
    <property type="component" value="Unassembled WGS sequence"/>
</dbReference>
<evidence type="ECO:0000313" key="3">
    <source>
        <dbReference type="Proteomes" id="UP000005326"/>
    </source>
</evidence>
<comment type="caution">
    <text evidence="2">The sequence shown here is derived from an EMBL/GenBank/DDBJ whole genome shotgun (WGS) entry which is preliminary data.</text>
</comment>
<keyword evidence="3" id="KW-1185">Reference proteome</keyword>
<keyword evidence="1" id="KW-0812">Transmembrane</keyword>
<organism evidence="2 3">
    <name type="scientific">[Eubacterium] siraeum DSM 15702</name>
    <dbReference type="NCBI Taxonomy" id="428128"/>
    <lineage>
        <taxon>Bacteria</taxon>
        <taxon>Bacillati</taxon>
        <taxon>Bacillota</taxon>
        <taxon>Clostridia</taxon>
        <taxon>Eubacteriales</taxon>
        <taxon>Oscillospiraceae</taxon>
        <taxon>Oscillospiraceae incertae sedis</taxon>
    </lineage>
</organism>
<accession>B0MNC0</accession>
<reference evidence="2" key="1">
    <citation type="submission" date="2007-10" db="EMBL/GenBank/DDBJ databases">
        <authorList>
            <person name="Fulton L."/>
            <person name="Clifton S."/>
            <person name="Fulton B."/>
            <person name="Xu J."/>
            <person name="Minx P."/>
            <person name="Pepin K.H."/>
            <person name="Johnson M."/>
            <person name="Thiruvilangam P."/>
            <person name="Bhonagiri V."/>
            <person name="Nash W.E."/>
            <person name="Mardis E.R."/>
            <person name="Wilson R.K."/>
        </authorList>
    </citation>
    <scope>NUCLEOTIDE SEQUENCE [LARGE SCALE GENOMIC DNA]</scope>
    <source>
        <strain evidence="2">DSM 15702</strain>
    </source>
</reference>
<evidence type="ECO:0000256" key="1">
    <source>
        <dbReference type="SAM" id="Phobius"/>
    </source>
</evidence>
<protein>
    <submittedName>
        <fullName evidence="2">Uncharacterized protein</fullName>
    </submittedName>
</protein>
<proteinExistence type="predicted"/>
<evidence type="ECO:0000313" key="2">
    <source>
        <dbReference type="EMBL" id="EDS00846.1"/>
    </source>
</evidence>
<dbReference type="EMBL" id="ABCA03000045">
    <property type="protein sequence ID" value="EDS00846.1"/>
    <property type="molecule type" value="Genomic_DNA"/>
</dbReference>
<dbReference type="AlphaFoldDB" id="B0MNC0"/>
<keyword evidence="1" id="KW-1133">Transmembrane helix</keyword>
<feature type="transmembrane region" description="Helical" evidence="1">
    <location>
        <begin position="6"/>
        <end position="34"/>
    </location>
</feature>
<sequence length="54" mass="6417">MKGLYLFTVYIVLCCFSSFFGTDVFSFLTSRIILYRYGKRKIRCLLNSSGKRFR</sequence>
<keyword evidence="1" id="KW-0472">Membrane</keyword>
<gene>
    <name evidence="2" type="ORF">EUBSIR_01330</name>
</gene>
<name>B0MNC0_9FIRM</name>
<reference evidence="2" key="2">
    <citation type="submission" date="2014-06" db="EMBL/GenBank/DDBJ databases">
        <title>Draft genome sequence of Eubacterium siraeum (DSM 15702).</title>
        <authorList>
            <person name="Sudarsanam P."/>
            <person name="Ley R."/>
            <person name="Guruge J."/>
            <person name="Turnbaugh P.J."/>
            <person name="Mahowald M."/>
            <person name="Liep D."/>
            <person name="Gordon J."/>
        </authorList>
    </citation>
    <scope>NUCLEOTIDE SEQUENCE</scope>
    <source>
        <strain evidence="2">DSM 15702</strain>
    </source>
</reference>